<organism evidence="1 2">
    <name type="scientific">Ooceraea biroi</name>
    <name type="common">Clonal raider ant</name>
    <name type="synonym">Cerapachys biroi</name>
    <dbReference type="NCBI Taxonomy" id="2015173"/>
    <lineage>
        <taxon>Eukaryota</taxon>
        <taxon>Metazoa</taxon>
        <taxon>Ecdysozoa</taxon>
        <taxon>Arthropoda</taxon>
        <taxon>Hexapoda</taxon>
        <taxon>Insecta</taxon>
        <taxon>Pterygota</taxon>
        <taxon>Neoptera</taxon>
        <taxon>Endopterygota</taxon>
        <taxon>Hymenoptera</taxon>
        <taxon>Apocrita</taxon>
        <taxon>Aculeata</taxon>
        <taxon>Formicoidea</taxon>
        <taxon>Formicidae</taxon>
        <taxon>Dorylinae</taxon>
        <taxon>Ooceraea</taxon>
    </lineage>
</organism>
<dbReference type="EMBL" id="KK107235">
    <property type="protein sequence ID" value="EZA54879.1"/>
    <property type="molecule type" value="Genomic_DNA"/>
</dbReference>
<proteinExistence type="predicted"/>
<protein>
    <submittedName>
        <fullName evidence="1">Uncharacterized protein</fullName>
    </submittedName>
</protein>
<gene>
    <name evidence="1" type="ORF">X777_05382</name>
</gene>
<reference evidence="1 2" key="1">
    <citation type="journal article" date="2014" name="Curr. Biol.">
        <title>The genome of the clonal raider ant Cerapachys biroi.</title>
        <authorList>
            <person name="Oxley P.R."/>
            <person name="Ji L."/>
            <person name="Fetter-Pruneda I."/>
            <person name="McKenzie S.K."/>
            <person name="Li C."/>
            <person name="Hu H."/>
            <person name="Zhang G."/>
            <person name="Kronauer D.J."/>
        </authorList>
    </citation>
    <scope>NUCLEOTIDE SEQUENCE [LARGE SCALE GENOMIC DNA]</scope>
</reference>
<accession>A0A026WIE7</accession>
<dbReference type="Proteomes" id="UP000053097">
    <property type="component" value="Unassembled WGS sequence"/>
</dbReference>
<feature type="non-terminal residue" evidence="1">
    <location>
        <position position="76"/>
    </location>
</feature>
<keyword evidence="2" id="KW-1185">Reference proteome</keyword>
<dbReference type="AlphaFoldDB" id="A0A026WIE7"/>
<name>A0A026WIE7_OOCBI</name>
<evidence type="ECO:0000313" key="1">
    <source>
        <dbReference type="EMBL" id="EZA54879.1"/>
    </source>
</evidence>
<sequence>MLRTYLHDIKHQSVVFGQMKNIIVDRLARQLVPHWDNHAMTTVIAKKDMYEWMMVKVGVFLKTNVLLTKEVTLERR</sequence>
<evidence type="ECO:0000313" key="2">
    <source>
        <dbReference type="Proteomes" id="UP000053097"/>
    </source>
</evidence>